<keyword evidence="6" id="KW-0472">Membrane</keyword>
<keyword evidence="9" id="KW-0808">Transferase</keyword>
<dbReference type="FunFam" id="3.30.565.10:FF:000010">
    <property type="entry name" value="Sensor histidine kinase RcsC"/>
    <property type="match status" value="1"/>
</dbReference>
<dbReference type="AlphaFoldDB" id="A0A6S6S457"/>
<feature type="transmembrane region" description="Helical" evidence="6">
    <location>
        <begin position="155"/>
        <end position="177"/>
    </location>
</feature>
<evidence type="ECO:0000256" key="4">
    <source>
        <dbReference type="ARBA" id="ARBA00023012"/>
    </source>
</evidence>
<evidence type="ECO:0000259" key="7">
    <source>
        <dbReference type="PROSITE" id="PS50109"/>
    </source>
</evidence>
<dbReference type="PROSITE" id="PS50110">
    <property type="entry name" value="RESPONSE_REGULATORY"/>
    <property type="match status" value="1"/>
</dbReference>
<feature type="transmembrane region" description="Helical" evidence="6">
    <location>
        <begin position="77"/>
        <end position="94"/>
    </location>
</feature>
<feature type="domain" description="Response regulatory" evidence="8">
    <location>
        <begin position="456"/>
        <end position="571"/>
    </location>
</feature>
<evidence type="ECO:0000256" key="2">
    <source>
        <dbReference type="ARBA" id="ARBA00012438"/>
    </source>
</evidence>
<dbReference type="SMART" id="SM00448">
    <property type="entry name" value="REC"/>
    <property type="match status" value="1"/>
</dbReference>
<dbReference type="InterPro" id="IPR004358">
    <property type="entry name" value="Sig_transdc_His_kin-like_C"/>
</dbReference>
<dbReference type="InterPro" id="IPR011006">
    <property type="entry name" value="CheY-like_superfamily"/>
</dbReference>
<feature type="transmembrane region" description="Helical" evidence="6">
    <location>
        <begin position="100"/>
        <end position="117"/>
    </location>
</feature>
<feature type="modified residue" description="4-aspartylphosphate" evidence="5">
    <location>
        <position position="505"/>
    </location>
</feature>
<dbReference type="Pfam" id="PF02518">
    <property type="entry name" value="HATPase_c"/>
    <property type="match status" value="1"/>
</dbReference>
<evidence type="ECO:0000256" key="3">
    <source>
        <dbReference type="ARBA" id="ARBA00022553"/>
    </source>
</evidence>
<evidence type="ECO:0000313" key="9">
    <source>
        <dbReference type="EMBL" id="CAA6799104.1"/>
    </source>
</evidence>
<dbReference type="InterPro" id="IPR005467">
    <property type="entry name" value="His_kinase_dom"/>
</dbReference>
<dbReference type="GO" id="GO:0000155">
    <property type="term" value="F:phosphorelay sensor kinase activity"/>
    <property type="evidence" value="ECO:0007669"/>
    <property type="project" value="InterPro"/>
</dbReference>
<evidence type="ECO:0000259" key="8">
    <source>
        <dbReference type="PROSITE" id="PS50110"/>
    </source>
</evidence>
<dbReference type="CDD" id="cd16922">
    <property type="entry name" value="HATPase_EvgS-ArcB-TorS-like"/>
    <property type="match status" value="1"/>
</dbReference>
<feature type="domain" description="Histidine kinase" evidence="7">
    <location>
        <begin position="208"/>
        <end position="429"/>
    </location>
</feature>
<evidence type="ECO:0000256" key="5">
    <source>
        <dbReference type="PROSITE-ProRule" id="PRU00169"/>
    </source>
</evidence>
<keyword evidence="6" id="KW-0812">Transmembrane</keyword>
<dbReference type="Pfam" id="PF00072">
    <property type="entry name" value="Response_reg"/>
    <property type="match status" value="1"/>
</dbReference>
<dbReference type="InterPro" id="IPR003661">
    <property type="entry name" value="HisK_dim/P_dom"/>
</dbReference>
<dbReference type="CDD" id="cd00082">
    <property type="entry name" value="HisKA"/>
    <property type="match status" value="1"/>
</dbReference>
<dbReference type="SUPFAM" id="SSF55874">
    <property type="entry name" value="ATPase domain of HSP90 chaperone/DNA topoisomerase II/histidine kinase"/>
    <property type="match status" value="1"/>
</dbReference>
<feature type="transmembrane region" description="Helical" evidence="6">
    <location>
        <begin position="124"/>
        <end position="143"/>
    </location>
</feature>
<keyword evidence="3 5" id="KW-0597">Phosphoprotein</keyword>
<organism evidence="9">
    <name type="scientific">uncultured Aureispira sp</name>
    <dbReference type="NCBI Taxonomy" id="1331704"/>
    <lineage>
        <taxon>Bacteria</taxon>
        <taxon>Pseudomonadati</taxon>
        <taxon>Bacteroidota</taxon>
        <taxon>Saprospiria</taxon>
        <taxon>Saprospirales</taxon>
        <taxon>Saprospiraceae</taxon>
        <taxon>Aureispira</taxon>
        <taxon>environmental samples</taxon>
    </lineage>
</organism>
<dbReference type="InterPro" id="IPR003594">
    <property type="entry name" value="HATPase_dom"/>
</dbReference>
<gene>
    <name evidence="9" type="ORF">HELGO_WM10322</name>
</gene>
<dbReference type="EMBL" id="CACVAQ010000020">
    <property type="protein sequence ID" value="CAA6799104.1"/>
    <property type="molecule type" value="Genomic_DNA"/>
</dbReference>
<reference evidence="9" key="1">
    <citation type="submission" date="2020-01" db="EMBL/GenBank/DDBJ databases">
        <authorList>
            <person name="Meier V. D."/>
            <person name="Meier V D."/>
        </authorList>
    </citation>
    <scope>NUCLEOTIDE SEQUENCE</scope>
    <source>
        <strain evidence="9">HLG_WM_MAG_10</strain>
    </source>
</reference>
<keyword evidence="9" id="KW-0418">Kinase</keyword>
<dbReference type="InterPro" id="IPR036890">
    <property type="entry name" value="HATPase_C_sf"/>
</dbReference>
<dbReference type="SMART" id="SM00387">
    <property type="entry name" value="HATPase_c"/>
    <property type="match status" value="1"/>
</dbReference>
<dbReference type="PANTHER" id="PTHR45339">
    <property type="entry name" value="HYBRID SIGNAL TRANSDUCTION HISTIDINE KINASE J"/>
    <property type="match status" value="1"/>
</dbReference>
<dbReference type="SUPFAM" id="SSF47384">
    <property type="entry name" value="Homodimeric domain of signal transducing histidine kinase"/>
    <property type="match status" value="1"/>
</dbReference>
<proteinExistence type="predicted"/>
<protein>
    <recommendedName>
        <fullName evidence="2">histidine kinase</fullName>
        <ecNumber evidence="2">2.7.13.3</ecNumber>
    </recommendedName>
</protein>
<dbReference type="PRINTS" id="PR00344">
    <property type="entry name" value="BCTRLSENSOR"/>
</dbReference>
<dbReference type="SUPFAM" id="SSF52172">
    <property type="entry name" value="CheY-like"/>
    <property type="match status" value="1"/>
</dbReference>
<name>A0A6S6S457_9BACT</name>
<dbReference type="InterPro" id="IPR001789">
    <property type="entry name" value="Sig_transdc_resp-reg_receiver"/>
</dbReference>
<dbReference type="Gene3D" id="1.10.287.130">
    <property type="match status" value="1"/>
</dbReference>
<dbReference type="EC" id="2.7.13.3" evidence="2"/>
<feature type="transmembrane region" description="Helical" evidence="6">
    <location>
        <begin position="21"/>
        <end position="43"/>
    </location>
</feature>
<dbReference type="Gene3D" id="3.40.50.2300">
    <property type="match status" value="1"/>
</dbReference>
<evidence type="ECO:0000256" key="1">
    <source>
        <dbReference type="ARBA" id="ARBA00000085"/>
    </source>
</evidence>
<dbReference type="InterPro" id="IPR036097">
    <property type="entry name" value="HisK_dim/P_sf"/>
</dbReference>
<evidence type="ECO:0000256" key="6">
    <source>
        <dbReference type="SAM" id="Phobius"/>
    </source>
</evidence>
<keyword evidence="4" id="KW-0902">Two-component regulatory system</keyword>
<accession>A0A6S6S457</accession>
<dbReference type="SMART" id="SM00388">
    <property type="entry name" value="HisKA"/>
    <property type="match status" value="1"/>
</dbReference>
<dbReference type="CDD" id="cd17546">
    <property type="entry name" value="REC_hyHK_CKI1_RcsC-like"/>
    <property type="match status" value="1"/>
</dbReference>
<dbReference type="Gene3D" id="3.30.565.10">
    <property type="entry name" value="Histidine kinase-like ATPase, C-terminal domain"/>
    <property type="match status" value="1"/>
</dbReference>
<comment type="catalytic activity">
    <reaction evidence="1">
        <text>ATP + protein L-histidine = ADP + protein N-phospho-L-histidine.</text>
        <dbReference type="EC" id="2.7.13.3"/>
    </reaction>
</comment>
<sequence length="574" mass="64394">MKKRFSFYNNKLSLNEQILKQALFALTLISFYCSILYGCLLSINSTAFINALVSLIIFSGLIFVSPSDGKMDPLAELFFGFYALLSLSLNWIFANGLYGGTGYFFLILIGFYAVASSKPYYIQFIGFIIFDVFLLLLIEYNYPQYIQFDLSTTEVFWASSFNLLISFLICALALILVKTAYNKEHKNVIEKQSRLIAANNARSRFLANISHEIRTPLNGVMGMASLLEASKPNVEQKEYVKTIKVSSKRLLKIINEILDYSKAEAGKTELRMEPFALVECIEHAINITRPKALEKALTLTCFIEKNIPNILFSDGGKIQQVLVNLIGNAIKFTEKGSIHLRVQQTSKIDQTIRLEFSIQDTGIGIPKESLSDLFDAFTQVDDSRTRLQSGTGLGLAISKHFVELMGGKIWVNSTEKQGSTFCFSIQLEVLKNQALLSLPTDPIIIDNQIANKTTLDILLVEDDKINRLLAVRVLEKMGYQPTTATNGQEAIDILKAHPYNLILMDIQMPVLDGLQATKIIRKDFLQQPTIIAMTANAMLEDQHLCEAAGMDDFLSKPIDVKSLEAMLLKWGEKL</sequence>
<dbReference type="Pfam" id="PF00512">
    <property type="entry name" value="HisKA"/>
    <property type="match status" value="1"/>
</dbReference>
<keyword evidence="6" id="KW-1133">Transmembrane helix</keyword>
<dbReference type="PROSITE" id="PS50109">
    <property type="entry name" value="HIS_KIN"/>
    <property type="match status" value="1"/>
</dbReference>
<feature type="transmembrane region" description="Helical" evidence="6">
    <location>
        <begin position="49"/>
        <end position="65"/>
    </location>
</feature>
<dbReference type="PANTHER" id="PTHR45339:SF1">
    <property type="entry name" value="HYBRID SIGNAL TRANSDUCTION HISTIDINE KINASE J"/>
    <property type="match status" value="1"/>
</dbReference>